<protein>
    <recommendedName>
        <fullName evidence="1">F-box domain-containing protein</fullName>
    </recommendedName>
</protein>
<reference evidence="2 3" key="1">
    <citation type="journal article" date="2010" name="Nature">
        <title>Genome sequencing and analysis of the model grass Brachypodium distachyon.</title>
        <authorList>
            <consortium name="International Brachypodium Initiative"/>
        </authorList>
    </citation>
    <scope>NUCLEOTIDE SEQUENCE [LARGE SCALE GENOMIC DNA]</scope>
    <source>
        <strain evidence="2 3">Bd21</strain>
    </source>
</reference>
<evidence type="ECO:0000313" key="3">
    <source>
        <dbReference type="EnsemblPlants" id="KQK00121"/>
    </source>
</evidence>
<organism evidence="2">
    <name type="scientific">Brachypodium distachyon</name>
    <name type="common">Purple false brome</name>
    <name type="synonym">Trachynia distachya</name>
    <dbReference type="NCBI Taxonomy" id="15368"/>
    <lineage>
        <taxon>Eukaryota</taxon>
        <taxon>Viridiplantae</taxon>
        <taxon>Streptophyta</taxon>
        <taxon>Embryophyta</taxon>
        <taxon>Tracheophyta</taxon>
        <taxon>Spermatophyta</taxon>
        <taxon>Magnoliopsida</taxon>
        <taxon>Liliopsida</taxon>
        <taxon>Poales</taxon>
        <taxon>Poaceae</taxon>
        <taxon>BOP clade</taxon>
        <taxon>Pooideae</taxon>
        <taxon>Stipodae</taxon>
        <taxon>Brachypodieae</taxon>
        <taxon>Brachypodium</taxon>
    </lineage>
</organism>
<dbReference type="PANTHER" id="PTHR35545">
    <property type="entry name" value="F-BOX DOMAIN-CONTAINING PROTEIN"/>
    <property type="match status" value="1"/>
</dbReference>
<sequence>MAKVVRGGDRISALSDDLLLVILRRLDTRTALGTGLLSRRWSSLPRELPALDFRVGDILPPRCHRLMLLYSNTTVTPSDYELHTMKKKLKHIIRRYERRAMRALNGFIKTSLDDGGGVLGGGPGRRISRLTLEFFATLNSGCMNQLIAKAVDAWGVDDLEAVATPIFREQAVHSFPSHGLCEKPSASRLRSLKLGGCFLPPLHEYSALTRLVLQGLPESTSQAAYAGVFTSCPQLQVVHLISCLCKCGVELVVDAPRSEIRELVVDRCDFVQVCMRALPSLERLASLGVCRVLFESTSFPYLRQCNFALWCGIIWGEGSILHLLRAELLSLHLGVFFGRTPDITSLILRFTGPHRWIVPSINSPSTSLLPNARRLLVADVPSSWDASWPRLLLETAPSLETLHIHIAPCVEEEPGDEIPWQPSELLHHHLKEFVIVGFEGTERQVYLVRFVMGVCTALHHLALFKEGHARDNGHWDWEMVTQPHSWTTEEKNNTLKQIMDGVPSSTAASVQLVFG</sequence>
<gene>
    <name evidence="2" type="ORF">BRADI_3g47453v3</name>
</gene>
<keyword evidence="4" id="KW-1185">Reference proteome</keyword>
<evidence type="ECO:0000313" key="4">
    <source>
        <dbReference type="Proteomes" id="UP000008810"/>
    </source>
</evidence>
<accession>A0A0Q3JNX8</accession>
<reference evidence="2" key="2">
    <citation type="submission" date="2017-06" db="EMBL/GenBank/DDBJ databases">
        <title>WGS assembly of Brachypodium distachyon.</title>
        <authorList>
            <consortium name="The International Brachypodium Initiative"/>
            <person name="Lucas S."/>
            <person name="Harmon-Smith M."/>
            <person name="Lail K."/>
            <person name="Tice H."/>
            <person name="Grimwood J."/>
            <person name="Bruce D."/>
            <person name="Barry K."/>
            <person name="Shu S."/>
            <person name="Lindquist E."/>
            <person name="Wang M."/>
            <person name="Pitluck S."/>
            <person name="Vogel J.P."/>
            <person name="Garvin D.F."/>
            <person name="Mockler T.C."/>
            <person name="Schmutz J."/>
            <person name="Rokhsar D."/>
            <person name="Bevan M.W."/>
        </authorList>
    </citation>
    <scope>NUCLEOTIDE SEQUENCE</scope>
    <source>
        <strain evidence="2">Bd21</strain>
    </source>
</reference>
<dbReference type="EMBL" id="CM000882">
    <property type="protein sequence ID" value="KQK00121.1"/>
    <property type="molecule type" value="Genomic_DNA"/>
</dbReference>
<dbReference type="OrthoDB" id="620118at2759"/>
<dbReference type="InParanoid" id="A0A0Q3JNX8"/>
<dbReference type="Gramene" id="KQK00121">
    <property type="protein sequence ID" value="KQK00121"/>
    <property type="gene ID" value="BRADI_3g47453v3"/>
</dbReference>
<dbReference type="SUPFAM" id="SSF52047">
    <property type="entry name" value="RNI-like"/>
    <property type="match status" value="1"/>
</dbReference>
<dbReference type="Pfam" id="PF00646">
    <property type="entry name" value="F-box"/>
    <property type="match status" value="1"/>
</dbReference>
<dbReference type="InterPro" id="IPR036047">
    <property type="entry name" value="F-box-like_dom_sf"/>
</dbReference>
<dbReference type="STRING" id="15368.A0A0Q3JNX8"/>
<dbReference type="FunCoup" id="A0A0Q3JNX8">
    <property type="interactions" value="9"/>
</dbReference>
<feature type="domain" description="F-box" evidence="1">
    <location>
        <begin position="11"/>
        <end position="44"/>
    </location>
</feature>
<dbReference type="SUPFAM" id="SSF81383">
    <property type="entry name" value="F-box domain"/>
    <property type="match status" value="1"/>
</dbReference>
<dbReference type="AlphaFoldDB" id="A0A0Q3JNX8"/>
<dbReference type="InterPro" id="IPR001810">
    <property type="entry name" value="F-box_dom"/>
</dbReference>
<dbReference type="EnsemblPlants" id="KQK00121">
    <property type="protein sequence ID" value="KQK00121"/>
    <property type="gene ID" value="BRADI_3g47453v3"/>
</dbReference>
<evidence type="ECO:0000313" key="2">
    <source>
        <dbReference type="EMBL" id="KQK00121.1"/>
    </source>
</evidence>
<evidence type="ECO:0000259" key="1">
    <source>
        <dbReference type="Pfam" id="PF00646"/>
    </source>
</evidence>
<reference evidence="3" key="3">
    <citation type="submission" date="2018-08" db="UniProtKB">
        <authorList>
            <consortium name="EnsemblPlants"/>
        </authorList>
    </citation>
    <scope>IDENTIFICATION</scope>
    <source>
        <strain evidence="3">cv. Bd21</strain>
    </source>
</reference>
<proteinExistence type="predicted"/>
<name>A0A0Q3JNX8_BRADI</name>
<dbReference type="PANTHER" id="PTHR35545:SF29">
    <property type="entry name" value="F-BOX DOMAIN-CONTAINING PROTEIN"/>
    <property type="match status" value="1"/>
</dbReference>
<dbReference type="Proteomes" id="UP000008810">
    <property type="component" value="Chromosome 3"/>
</dbReference>